<dbReference type="InterPro" id="IPR010240">
    <property type="entry name" value="Cys_deSase_IscS"/>
</dbReference>
<name>A0AAW2Z1U6_9EUKA</name>
<dbReference type="GO" id="GO:0044571">
    <property type="term" value="P:[2Fe-2S] cluster assembly"/>
    <property type="evidence" value="ECO:0007669"/>
    <property type="project" value="InterPro"/>
</dbReference>
<dbReference type="InterPro" id="IPR015422">
    <property type="entry name" value="PyrdxlP-dep_Trfase_small"/>
</dbReference>
<comment type="similarity">
    <text evidence="2">Belongs to the class-V pyridoxal-phosphate-dependent aminotransferase family. NifS/IscS subfamily.</text>
</comment>
<dbReference type="GO" id="GO:0046872">
    <property type="term" value="F:metal ion binding"/>
    <property type="evidence" value="ECO:0007669"/>
    <property type="project" value="UniProtKB-KW"/>
</dbReference>
<dbReference type="InterPro" id="IPR016454">
    <property type="entry name" value="Cysteine_dSase"/>
</dbReference>
<evidence type="ECO:0000259" key="10">
    <source>
        <dbReference type="Pfam" id="PF00266"/>
    </source>
</evidence>
<dbReference type="AlphaFoldDB" id="A0AAW2Z1U6"/>
<dbReference type="GO" id="GO:0005739">
    <property type="term" value="C:mitochondrion"/>
    <property type="evidence" value="ECO:0007669"/>
    <property type="project" value="TreeGrafter"/>
</dbReference>
<dbReference type="SUPFAM" id="SSF53383">
    <property type="entry name" value="PLP-dependent transferases"/>
    <property type="match status" value="1"/>
</dbReference>
<keyword evidence="4" id="KW-0808">Transferase</keyword>
<dbReference type="PROSITE" id="PS00595">
    <property type="entry name" value="AA_TRANSFER_CLASS_5"/>
    <property type="match status" value="1"/>
</dbReference>
<dbReference type="EMBL" id="JAOPGA020000917">
    <property type="protein sequence ID" value="KAL0482955.1"/>
    <property type="molecule type" value="Genomic_DNA"/>
</dbReference>
<reference evidence="11 12" key="1">
    <citation type="submission" date="2024-03" db="EMBL/GenBank/DDBJ databases">
        <title>The Acrasis kona genome and developmental transcriptomes reveal deep origins of eukaryotic multicellular pathways.</title>
        <authorList>
            <person name="Sheikh S."/>
            <person name="Fu C.-J."/>
            <person name="Brown M.W."/>
            <person name="Baldauf S.L."/>
        </authorList>
    </citation>
    <scope>NUCLEOTIDE SEQUENCE [LARGE SCALE GENOMIC DNA]</scope>
    <source>
        <strain evidence="11 12">ATCC MYA-3509</strain>
    </source>
</reference>
<dbReference type="GO" id="GO:0051536">
    <property type="term" value="F:iron-sulfur cluster binding"/>
    <property type="evidence" value="ECO:0007669"/>
    <property type="project" value="UniProtKB-KW"/>
</dbReference>
<proteinExistence type="inferred from homology"/>
<dbReference type="FunFam" id="3.40.640.10:FF:000003">
    <property type="entry name" value="Cysteine desulfurase IscS"/>
    <property type="match status" value="1"/>
</dbReference>
<dbReference type="GO" id="GO:0031071">
    <property type="term" value="F:cysteine desulfurase activity"/>
    <property type="evidence" value="ECO:0007669"/>
    <property type="project" value="UniProtKB-EC"/>
</dbReference>
<dbReference type="GO" id="GO:1990221">
    <property type="term" value="C:L-cysteine desulfurase complex"/>
    <property type="evidence" value="ECO:0007669"/>
    <property type="project" value="UniProtKB-ARBA"/>
</dbReference>
<dbReference type="GO" id="GO:0005634">
    <property type="term" value="C:nucleus"/>
    <property type="evidence" value="ECO:0007669"/>
    <property type="project" value="TreeGrafter"/>
</dbReference>
<keyword evidence="12" id="KW-1185">Reference proteome</keyword>
<evidence type="ECO:0000313" key="11">
    <source>
        <dbReference type="EMBL" id="KAL0482955.1"/>
    </source>
</evidence>
<dbReference type="InterPro" id="IPR020578">
    <property type="entry name" value="Aminotrans_V_PyrdxlP_BS"/>
</dbReference>
<dbReference type="InterPro" id="IPR015424">
    <property type="entry name" value="PyrdxlP-dep_Trfase"/>
</dbReference>
<feature type="domain" description="Aminotransferase class V" evidence="10">
    <location>
        <begin position="49"/>
        <end position="413"/>
    </location>
</feature>
<sequence>MMKRLITPLTRVTLRSLYSTAQVQSKVVQFTEPRAPEVYKNSESSTKAIYFDLGATTPVDPRVLDRMLPLYTDMYGNPHSRTHEYGWNSEAQVEEARRHVADLIGCTSKEIVFTSGATESNNTAIKGVARFYKKKKNHIITTQTEHKCVLDSCRHLEDEGFTITYLPVKQNGLIDLDLLEQEITDKTLLVSVMAVNNEIGVLQPLKDIGQLCRKRGVLFHTDAAQAVGKIPVNVDDMCIDLLSISGHKLYGPKGIGALYVRKNKPRVRLAPIINGGGQEGGRRSGTVPSPLVVGLGEACRVAKQDLERDAKYVKELSKYMIEGFRSRLDHVILNGDEEQRYPGIVNISFAYVEGESLLMALNTVALSSGSACTSASLEPSYVLRALGVSEDLAHTSLRFGIGRFTTKKEVDYVLDKCSFEVERLREMSPLYEMVKEGIDLSEVKWEHH</sequence>
<evidence type="ECO:0000256" key="3">
    <source>
        <dbReference type="ARBA" id="ARBA00012239"/>
    </source>
</evidence>
<evidence type="ECO:0000256" key="1">
    <source>
        <dbReference type="ARBA" id="ARBA00001933"/>
    </source>
</evidence>
<evidence type="ECO:0000256" key="9">
    <source>
        <dbReference type="RuleBase" id="RU004504"/>
    </source>
</evidence>
<dbReference type="Gene3D" id="3.90.1150.10">
    <property type="entry name" value="Aspartate Aminotransferase, domain 1"/>
    <property type="match status" value="1"/>
</dbReference>
<dbReference type="InterPro" id="IPR000192">
    <property type="entry name" value="Aminotrans_V_dom"/>
</dbReference>
<dbReference type="PANTHER" id="PTHR11601">
    <property type="entry name" value="CYSTEINE DESULFURYLASE FAMILY MEMBER"/>
    <property type="match status" value="1"/>
</dbReference>
<keyword evidence="6" id="KW-0663">Pyridoxal phosphate</keyword>
<dbReference type="PANTHER" id="PTHR11601:SF34">
    <property type="entry name" value="CYSTEINE DESULFURASE"/>
    <property type="match status" value="1"/>
</dbReference>
<dbReference type="FunFam" id="3.90.1150.10:FF:000002">
    <property type="entry name" value="Cysteine desulfurase IscS"/>
    <property type="match status" value="1"/>
</dbReference>
<evidence type="ECO:0000313" key="12">
    <source>
        <dbReference type="Proteomes" id="UP001431209"/>
    </source>
</evidence>
<keyword evidence="7" id="KW-0408">Iron</keyword>
<dbReference type="HAMAP" id="MF_00331">
    <property type="entry name" value="Cys_desulf_IscS"/>
    <property type="match status" value="1"/>
</dbReference>
<dbReference type="GO" id="GO:0030170">
    <property type="term" value="F:pyridoxal phosphate binding"/>
    <property type="evidence" value="ECO:0007669"/>
    <property type="project" value="InterPro"/>
</dbReference>
<dbReference type="Pfam" id="PF00266">
    <property type="entry name" value="Aminotran_5"/>
    <property type="match status" value="1"/>
</dbReference>
<dbReference type="Gene3D" id="3.40.640.10">
    <property type="entry name" value="Type I PLP-dependent aspartate aminotransferase-like (Major domain)"/>
    <property type="match status" value="1"/>
</dbReference>
<evidence type="ECO:0000256" key="4">
    <source>
        <dbReference type="ARBA" id="ARBA00022679"/>
    </source>
</evidence>
<evidence type="ECO:0000256" key="6">
    <source>
        <dbReference type="ARBA" id="ARBA00022898"/>
    </source>
</evidence>
<organism evidence="11 12">
    <name type="scientific">Acrasis kona</name>
    <dbReference type="NCBI Taxonomy" id="1008807"/>
    <lineage>
        <taxon>Eukaryota</taxon>
        <taxon>Discoba</taxon>
        <taxon>Heterolobosea</taxon>
        <taxon>Tetramitia</taxon>
        <taxon>Eutetramitia</taxon>
        <taxon>Acrasidae</taxon>
        <taxon>Acrasis</taxon>
    </lineage>
</organism>
<dbReference type="PIRSF" id="PIRSF005572">
    <property type="entry name" value="NifS"/>
    <property type="match status" value="1"/>
</dbReference>
<comment type="cofactor">
    <cofactor evidence="1 9">
        <name>pyridoxal 5'-phosphate</name>
        <dbReference type="ChEBI" id="CHEBI:597326"/>
    </cofactor>
</comment>
<dbReference type="Proteomes" id="UP001431209">
    <property type="component" value="Unassembled WGS sequence"/>
</dbReference>
<protein>
    <recommendedName>
        <fullName evidence="3">cysteine desulfurase</fullName>
        <ecNumber evidence="3">2.8.1.7</ecNumber>
    </recommendedName>
</protein>
<comment type="caution">
    <text evidence="11">The sequence shown here is derived from an EMBL/GenBank/DDBJ whole genome shotgun (WGS) entry which is preliminary data.</text>
</comment>
<dbReference type="InterPro" id="IPR015421">
    <property type="entry name" value="PyrdxlP-dep_Trfase_major"/>
</dbReference>
<evidence type="ECO:0000256" key="2">
    <source>
        <dbReference type="ARBA" id="ARBA00006490"/>
    </source>
</evidence>
<dbReference type="NCBIfam" id="NF010611">
    <property type="entry name" value="PRK14012.1"/>
    <property type="match status" value="1"/>
</dbReference>
<keyword evidence="8" id="KW-0411">Iron-sulfur</keyword>
<keyword evidence="5" id="KW-0479">Metal-binding</keyword>
<evidence type="ECO:0000256" key="8">
    <source>
        <dbReference type="ARBA" id="ARBA00023014"/>
    </source>
</evidence>
<evidence type="ECO:0000256" key="7">
    <source>
        <dbReference type="ARBA" id="ARBA00023004"/>
    </source>
</evidence>
<evidence type="ECO:0000256" key="5">
    <source>
        <dbReference type="ARBA" id="ARBA00022723"/>
    </source>
</evidence>
<gene>
    <name evidence="11" type="ORF">AKO1_014114</name>
</gene>
<accession>A0AAW2Z1U6</accession>
<dbReference type="EC" id="2.8.1.7" evidence="3"/>